<reference evidence="6" key="1">
    <citation type="submission" date="2014-09" db="EMBL/GenBank/DDBJ databases">
        <authorList>
            <person name="Gomez-Valero L."/>
        </authorList>
    </citation>
    <scope>NUCLEOTIDE SEQUENCE [LARGE SCALE GENOMIC DNA]</scope>
    <source>
        <strain evidence="6">ATCC700992</strain>
    </source>
</reference>
<evidence type="ECO:0000256" key="2">
    <source>
        <dbReference type="ARBA" id="ARBA00022801"/>
    </source>
</evidence>
<keyword evidence="1 3" id="KW-0056">Arginine metabolism</keyword>
<dbReference type="HOGENOM" id="CLU_053835_0_0_6"/>
<evidence type="ECO:0000313" key="5">
    <source>
        <dbReference type="EMBL" id="CEG57128.1"/>
    </source>
</evidence>
<protein>
    <recommendedName>
        <fullName evidence="3 4">N-succinylarginine dihydrolase</fullName>
        <ecNumber evidence="3 4">3.5.3.23</ecNumber>
    </recommendedName>
</protein>
<comment type="subunit">
    <text evidence="3">Homodimer.</text>
</comment>
<dbReference type="GO" id="GO:0019544">
    <property type="term" value="P:L-arginine catabolic process to L-glutamate"/>
    <property type="evidence" value="ECO:0007669"/>
    <property type="project" value="UniProtKB-UniRule"/>
</dbReference>
<feature type="binding site" evidence="3">
    <location>
        <begin position="137"/>
        <end position="138"/>
    </location>
    <ligand>
        <name>substrate</name>
    </ligand>
</feature>
<dbReference type="OrthoDB" id="248552at2"/>
<dbReference type="HAMAP" id="MF_01172">
    <property type="entry name" value="AstB"/>
    <property type="match status" value="1"/>
</dbReference>
<dbReference type="RefSeq" id="WP_045095684.1">
    <property type="nucleotide sequence ID" value="NZ_LN614827.1"/>
</dbReference>
<name>A0A098G3S4_9GAMM</name>
<feature type="binding site" evidence="3">
    <location>
        <position position="216"/>
    </location>
    <ligand>
        <name>substrate</name>
    </ligand>
</feature>
<dbReference type="PANTHER" id="PTHR30420">
    <property type="entry name" value="N-SUCCINYLARGININE DIHYDROLASE"/>
    <property type="match status" value="1"/>
</dbReference>
<accession>A0A098G3S4</accession>
<comment type="function">
    <text evidence="3">Catalyzes the hydrolysis of N(2)-succinylarginine into N(2)-succinylornithine, ammonia and CO(2).</text>
</comment>
<comment type="pathway">
    <text evidence="3">Amino-acid degradation; L-arginine degradation via AST pathway; L-glutamate and succinate from L-arginine: step 2/5.</text>
</comment>
<keyword evidence="2 3" id="KW-0378">Hydrolase</keyword>
<dbReference type="GO" id="GO:0009015">
    <property type="term" value="F:N-succinylarginine dihydrolase activity"/>
    <property type="evidence" value="ECO:0007669"/>
    <property type="project" value="UniProtKB-UniRule"/>
</dbReference>
<dbReference type="PANTHER" id="PTHR30420:SF2">
    <property type="entry name" value="N-SUCCINYLARGININE DIHYDROLASE"/>
    <property type="match status" value="1"/>
</dbReference>
<organism evidence="5 6">
    <name type="scientific">Legionella fallonii LLAP-10</name>
    <dbReference type="NCBI Taxonomy" id="1212491"/>
    <lineage>
        <taxon>Bacteria</taxon>
        <taxon>Pseudomonadati</taxon>
        <taxon>Pseudomonadota</taxon>
        <taxon>Gammaproteobacteria</taxon>
        <taxon>Legionellales</taxon>
        <taxon>Legionellaceae</taxon>
        <taxon>Legionella</taxon>
    </lineage>
</organism>
<feature type="binding site" evidence="3">
    <location>
        <position position="366"/>
    </location>
    <ligand>
        <name>substrate</name>
    </ligand>
</feature>
<feature type="active site" evidence="3">
    <location>
        <position position="252"/>
    </location>
</feature>
<evidence type="ECO:0000256" key="1">
    <source>
        <dbReference type="ARBA" id="ARBA00022503"/>
    </source>
</evidence>
<keyword evidence="6" id="KW-1185">Reference proteome</keyword>
<feature type="active site" evidence="3">
    <location>
        <position position="174"/>
    </location>
</feature>
<dbReference type="NCBIfam" id="TIGR03241">
    <property type="entry name" value="arg_catab_astB"/>
    <property type="match status" value="1"/>
</dbReference>
<feature type="active site" description="Nucleophile" evidence="3">
    <location>
        <position position="372"/>
    </location>
</feature>
<feature type="binding site" evidence="3">
    <location>
        <begin position="19"/>
        <end position="28"/>
    </location>
    <ligand>
        <name>substrate</name>
    </ligand>
</feature>
<feature type="binding site" evidence="3">
    <location>
        <position position="110"/>
    </location>
    <ligand>
        <name>substrate</name>
    </ligand>
</feature>
<gene>
    <name evidence="3 5" type="primary">astB</name>
    <name evidence="5" type="ORF">LFA_1722</name>
</gene>
<evidence type="ECO:0000256" key="3">
    <source>
        <dbReference type="HAMAP-Rule" id="MF_01172"/>
    </source>
</evidence>
<dbReference type="STRING" id="1212491.LFA_1722"/>
<dbReference type="Pfam" id="PF04996">
    <property type="entry name" value="AstB"/>
    <property type="match status" value="1"/>
</dbReference>
<dbReference type="Gene3D" id="3.75.10.20">
    <property type="entry name" value="Succinylarginine dihydrolase"/>
    <property type="match status" value="1"/>
</dbReference>
<comment type="similarity">
    <text evidence="3">Belongs to the succinylarginine dihydrolase family.</text>
</comment>
<dbReference type="InterPro" id="IPR037031">
    <property type="entry name" value="AstB_sf"/>
</dbReference>
<sequence>MNVFELNMDGLVGSTHHYAGLSSGNVASTTNALSFSNPQAAARQGVEKMRHLHSMGLKQGILPPHQRPNLHLLYQLGFKGTPTEQINKAYKTAPELLSACYSASSMWTANAATISASADTVDKKVHFTAANLVSNLHRYQESVFSEQLLRSIFSNEDYFTHHAALPKSMITSDEGAANHNRLCQSHAHQGINLFVYGKKALRTAHPYPEPQIYPARQTKEASEAIARNHRLNPEQVIFACQNPDAIDQGVFHNDVISVANESVFLVHAEAFLNQKEILNTLREKAQFPLTIIELSKEHLTIKDAVDTYLFNSQLITLPNHKGMILIAPSECQNNLKVKTCIEILVADHSNPINEVHYLDLKQSMRNGGGPACLRSRVPLNEKELSAMHQGVLVDDHLLDRIDQWILKHYRSKLHVSDLADPSLINESLQALDELTQILKLGSIYPFQNELTQ</sequence>
<proteinExistence type="inferred from homology"/>
<evidence type="ECO:0000256" key="4">
    <source>
        <dbReference type="NCBIfam" id="TIGR03241"/>
    </source>
</evidence>
<dbReference type="Proteomes" id="UP000032430">
    <property type="component" value="Chromosome I"/>
</dbReference>
<feature type="binding site" evidence="3">
    <location>
        <position position="254"/>
    </location>
    <ligand>
        <name>substrate</name>
    </ligand>
</feature>
<dbReference type="GO" id="GO:0019545">
    <property type="term" value="P:L-arginine catabolic process to succinate"/>
    <property type="evidence" value="ECO:0007669"/>
    <property type="project" value="UniProtKB-UniRule"/>
</dbReference>
<dbReference type="EMBL" id="LN614827">
    <property type="protein sequence ID" value="CEG57128.1"/>
    <property type="molecule type" value="Genomic_DNA"/>
</dbReference>
<dbReference type="NCBIfam" id="NF009789">
    <property type="entry name" value="PRK13281.1"/>
    <property type="match status" value="1"/>
</dbReference>
<dbReference type="EC" id="3.5.3.23" evidence="3 4"/>
<dbReference type="AlphaFoldDB" id="A0A098G3S4"/>
<comment type="catalytic activity">
    <reaction evidence="3">
        <text>N(2)-succinyl-L-arginine + 2 H2O + 2 H(+) = N(2)-succinyl-L-ornithine + 2 NH4(+) + CO2</text>
        <dbReference type="Rhea" id="RHEA:19533"/>
        <dbReference type="ChEBI" id="CHEBI:15377"/>
        <dbReference type="ChEBI" id="CHEBI:15378"/>
        <dbReference type="ChEBI" id="CHEBI:16526"/>
        <dbReference type="ChEBI" id="CHEBI:28938"/>
        <dbReference type="ChEBI" id="CHEBI:58241"/>
        <dbReference type="ChEBI" id="CHEBI:58514"/>
        <dbReference type="EC" id="3.5.3.23"/>
    </reaction>
</comment>
<evidence type="ECO:0000313" key="6">
    <source>
        <dbReference type="Proteomes" id="UP000032430"/>
    </source>
</evidence>
<dbReference type="SUPFAM" id="SSF55909">
    <property type="entry name" value="Pentein"/>
    <property type="match status" value="1"/>
</dbReference>
<dbReference type="UniPathway" id="UPA00185">
    <property type="reaction ID" value="UER00280"/>
</dbReference>
<dbReference type="InterPro" id="IPR007079">
    <property type="entry name" value="SuccinylArg_d-Hdrlase_AstB"/>
</dbReference>
<dbReference type="KEGG" id="lfa:LFA_1722"/>